<evidence type="ECO:0008006" key="4">
    <source>
        <dbReference type="Google" id="ProtNLM"/>
    </source>
</evidence>
<dbReference type="Gene3D" id="1.20.5.320">
    <property type="entry name" value="6-Phosphogluconate Dehydrogenase, domain 3"/>
    <property type="match status" value="1"/>
</dbReference>
<dbReference type="OrthoDB" id="4227103at2"/>
<comment type="caution">
    <text evidence="2">The sequence shown here is derived from an EMBL/GenBank/DDBJ whole genome shotgun (WGS) entry which is preliminary data.</text>
</comment>
<accession>A0A9X7JUD2</accession>
<gene>
    <name evidence="2" type="ORF">B7P34_04810</name>
</gene>
<proteinExistence type="predicted"/>
<reference evidence="2 3" key="1">
    <citation type="submission" date="2018-03" db="EMBL/GenBank/DDBJ databases">
        <title>Chitinolytic properties of Streptosporangium nondiastaticum TBG75A20.</title>
        <authorList>
            <person name="Gayathri V."/>
            <person name="Shiburaj S."/>
        </authorList>
    </citation>
    <scope>NUCLEOTIDE SEQUENCE [LARGE SCALE GENOMIC DNA]</scope>
    <source>
        <strain evidence="2 3">TBG75A20</strain>
    </source>
</reference>
<feature type="region of interest" description="Disordered" evidence="1">
    <location>
        <begin position="107"/>
        <end position="131"/>
    </location>
</feature>
<dbReference type="EMBL" id="PXWG01000006">
    <property type="protein sequence ID" value="PSJ29834.1"/>
    <property type="molecule type" value="Genomic_DNA"/>
</dbReference>
<keyword evidence="3" id="KW-1185">Reference proteome</keyword>
<dbReference type="Proteomes" id="UP000242427">
    <property type="component" value="Unassembled WGS sequence"/>
</dbReference>
<protein>
    <recommendedName>
        <fullName evidence="4">Collagen-like protein</fullName>
    </recommendedName>
</protein>
<sequence>MLPESIPTVTVRGRFLSPDGRPLSGNVTFRFQSQLTFPEADIILGGPVVAPLDAQGQIEVTLPATDAPGMDPAGGSITVTEALSGIPAGRSYQLLLPAKHPHVDLADIAPTDPTKPQYVPVEGPRGDRGERGPSAYEVALAEGYVGTRTEWLASLVGPRGATGPQGDRGPAGPVGAPGVIQSVNGFSTAAITLTATHVGAIPAAAAGAAGGVATLGADGRVPAAQLPTTTGGGAVESVNDRTGRVQLDAAAVGAAPATHTHTAAQVGAIATTARGAANGVASLDGAGRLPVAQLPTSVGRNVWTPQALGFQAWTCDPYGVANPTAKYLTPQRLYVCGINITEPTPVNAVIMFSRGYGGVSSNRYAAGIYREDGTKVVGTAAPVSLGMAGQTTGSPPQMINTHVGATPIAMPSTVTLSPGRYWATWVLATGGTADYAYYHVQNEAPVAAANWFFGTPFARAWYLNAQSDTPARLSQGDAGVLTDHDVPIMALALTP</sequence>
<name>A0A9X7JUD2_9ACTN</name>
<evidence type="ECO:0000313" key="2">
    <source>
        <dbReference type="EMBL" id="PSJ29834.1"/>
    </source>
</evidence>
<evidence type="ECO:0000313" key="3">
    <source>
        <dbReference type="Proteomes" id="UP000242427"/>
    </source>
</evidence>
<evidence type="ECO:0000256" key="1">
    <source>
        <dbReference type="SAM" id="MobiDB-lite"/>
    </source>
</evidence>
<organism evidence="2 3">
    <name type="scientific">Streptosporangium nondiastaticum</name>
    <dbReference type="NCBI Taxonomy" id="35764"/>
    <lineage>
        <taxon>Bacteria</taxon>
        <taxon>Bacillati</taxon>
        <taxon>Actinomycetota</taxon>
        <taxon>Actinomycetes</taxon>
        <taxon>Streptosporangiales</taxon>
        <taxon>Streptosporangiaceae</taxon>
        <taxon>Streptosporangium</taxon>
    </lineage>
</organism>
<dbReference type="AlphaFoldDB" id="A0A9X7JUD2"/>